<protein>
    <submittedName>
        <fullName evidence="2">Uncharacterized protein</fullName>
    </submittedName>
</protein>
<feature type="signal peptide" evidence="1">
    <location>
        <begin position="1"/>
        <end position="24"/>
    </location>
</feature>
<reference evidence="3" key="1">
    <citation type="submission" date="2024-04" db="EMBL/GenBank/DDBJ databases">
        <title>Salinicola lusitanus LLJ914,a marine bacterium isolated from the Okinawa Trough.</title>
        <authorList>
            <person name="Li J."/>
        </authorList>
    </citation>
    <scope>NUCLEOTIDE SEQUENCE [LARGE SCALE GENOMIC DNA]</scope>
</reference>
<dbReference type="AlphaFoldDB" id="A0AAW0P2C2"/>
<feature type="chain" id="PRO_5043620446" evidence="1">
    <location>
        <begin position="25"/>
        <end position="420"/>
    </location>
</feature>
<dbReference type="EMBL" id="JBBPFD010000010">
    <property type="protein sequence ID" value="KAK7910027.1"/>
    <property type="molecule type" value="Genomic_DNA"/>
</dbReference>
<evidence type="ECO:0000313" key="3">
    <source>
        <dbReference type="Proteomes" id="UP001460270"/>
    </source>
</evidence>
<organism evidence="2 3">
    <name type="scientific">Mugilogobius chulae</name>
    <name type="common">yellowstripe goby</name>
    <dbReference type="NCBI Taxonomy" id="88201"/>
    <lineage>
        <taxon>Eukaryota</taxon>
        <taxon>Metazoa</taxon>
        <taxon>Chordata</taxon>
        <taxon>Craniata</taxon>
        <taxon>Vertebrata</taxon>
        <taxon>Euteleostomi</taxon>
        <taxon>Actinopterygii</taxon>
        <taxon>Neopterygii</taxon>
        <taxon>Teleostei</taxon>
        <taxon>Neoteleostei</taxon>
        <taxon>Acanthomorphata</taxon>
        <taxon>Gobiaria</taxon>
        <taxon>Gobiiformes</taxon>
        <taxon>Gobioidei</taxon>
        <taxon>Gobiidae</taxon>
        <taxon>Gobionellinae</taxon>
        <taxon>Mugilogobius</taxon>
    </lineage>
</organism>
<accession>A0AAW0P2C2</accession>
<keyword evidence="3" id="KW-1185">Reference proteome</keyword>
<gene>
    <name evidence="2" type="ORF">WMY93_014711</name>
</gene>
<evidence type="ECO:0000256" key="1">
    <source>
        <dbReference type="SAM" id="SignalP"/>
    </source>
</evidence>
<proteinExistence type="predicted"/>
<comment type="caution">
    <text evidence="2">The sequence shown here is derived from an EMBL/GenBank/DDBJ whole genome shotgun (WGS) entry which is preliminary data.</text>
</comment>
<dbReference type="Proteomes" id="UP001460270">
    <property type="component" value="Unassembled WGS sequence"/>
</dbReference>
<evidence type="ECO:0000313" key="2">
    <source>
        <dbReference type="EMBL" id="KAK7910027.1"/>
    </source>
</evidence>
<name>A0AAW0P2C2_9GOBI</name>
<sequence>MQKFSVTMERVVLILLLLLPLCCGHSEYQGKVMTYYSLETYSDGAVLMEFHYRSNSKTCVSHRHWCPDDGCLTISFTTTPIDYSPEGFCQVDSIWTRNSSSEAPFKMVLYSDTLWSSPIANGVVTAGASILVELRKRSDTGQANRCPQTTILPVFRVPYNCPRDIQLLSFDPDGDLVQCRFANDEIDPTECANCTLPSVLSLSSPCTLSFSASSSSSSQGRYAVQLAMEDFPRTQITLSQTNGQQEVKDTTTGISKIPVQFLFAVESAAPSCTSGLFLPTFVTPTPAHGTQINLPVKKTMNLYIAAQASEATVTELVFSGPSNMTEIGSGGQYILSWTPTDTELGQSHPVCFSAQAALNASKYSSELRCVVVNVGNEALKSALVKKIRMELVKRGMIDTVTASLKHLNSTLKVQEPSFCN</sequence>
<keyword evidence="1" id="KW-0732">Signal</keyword>